<protein>
    <recommendedName>
        <fullName evidence="3">DUF177 domain-containing protein</fullName>
    </recommendedName>
</protein>
<evidence type="ECO:0008006" key="3">
    <source>
        <dbReference type="Google" id="ProtNLM"/>
    </source>
</evidence>
<evidence type="ECO:0000313" key="1">
    <source>
        <dbReference type="EMBL" id="PQL94182.1"/>
    </source>
</evidence>
<dbReference type="Pfam" id="PF02620">
    <property type="entry name" value="YceD"/>
    <property type="match status" value="1"/>
</dbReference>
<reference evidence="1 2" key="1">
    <citation type="submission" date="2018-02" db="EMBL/GenBank/DDBJ databases">
        <title>Genome sequences of Apibacter spp., gut symbionts of Asian honey bees.</title>
        <authorList>
            <person name="Kwong W.K."/>
            <person name="Steele M.I."/>
            <person name="Moran N.A."/>
        </authorList>
    </citation>
    <scope>NUCLEOTIDE SEQUENCE [LARGE SCALE GENOMIC DNA]</scope>
    <source>
        <strain evidence="2">wkB301</strain>
    </source>
</reference>
<comment type="caution">
    <text evidence="1">The sequence shown here is derived from an EMBL/GenBank/DDBJ whole genome shotgun (WGS) entry which is preliminary data.</text>
</comment>
<proteinExistence type="predicted"/>
<dbReference type="EMBL" id="PSZM01000024">
    <property type="protein sequence ID" value="PQL94182.1"/>
    <property type="molecule type" value="Genomic_DNA"/>
</dbReference>
<dbReference type="InterPro" id="IPR003772">
    <property type="entry name" value="YceD"/>
</dbReference>
<dbReference type="RefSeq" id="WP_105192129.1">
    <property type="nucleotide sequence ID" value="NZ_PSZM01000024.1"/>
</dbReference>
<sequence>MEKLHNYDISFSSLKLGNHSFNMSIEQSFFDLFDFDQEFYNPAIEVNVLLIKHSSFLELEINISGTVILRCDISDKDYEQTINNKIKTLVKFGEEYDDSNEEILIIPVGSHSVNISQLIFECVILSIPMKHVHPRYLQGYEDEYTDLLKKYGLPNTDEDL</sequence>
<dbReference type="AlphaFoldDB" id="A0A2S8AEW6"/>
<name>A0A2S8AEW6_9FLAO</name>
<dbReference type="OrthoDB" id="1524821at2"/>
<accession>A0A2S8AEW6</accession>
<dbReference type="Proteomes" id="UP000238042">
    <property type="component" value="Unassembled WGS sequence"/>
</dbReference>
<keyword evidence="2" id="KW-1185">Reference proteome</keyword>
<organism evidence="1 2">
    <name type="scientific">Apibacter adventoris</name>
    <dbReference type="NCBI Taxonomy" id="1679466"/>
    <lineage>
        <taxon>Bacteria</taxon>
        <taxon>Pseudomonadati</taxon>
        <taxon>Bacteroidota</taxon>
        <taxon>Flavobacteriia</taxon>
        <taxon>Flavobacteriales</taxon>
        <taxon>Weeksellaceae</taxon>
        <taxon>Apibacter</taxon>
    </lineage>
</organism>
<evidence type="ECO:0000313" key="2">
    <source>
        <dbReference type="Proteomes" id="UP000238042"/>
    </source>
</evidence>
<gene>
    <name evidence="1" type="ORF">C4S77_03190</name>
</gene>